<dbReference type="Proteomes" id="UP000438448">
    <property type="component" value="Unassembled WGS sequence"/>
</dbReference>
<evidence type="ECO:0000313" key="2">
    <source>
        <dbReference type="Proteomes" id="UP000438448"/>
    </source>
</evidence>
<dbReference type="AlphaFoldDB" id="A0A7K0D134"/>
<accession>A0A7K0D134</accession>
<proteinExistence type="predicted"/>
<evidence type="ECO:0000313" key="1">
    <source>
        <dbReference type="EMBL" id="MQY18942.1"/>
    </source>
</evidence>
<protein>
    <recommendedName>
        <fullName evidence="3">Restriction endonuclease type IV Mrr domain-containing protein</fullName>
    </recommendedName>
</protein>
<evidence type="ECO:0008006" key="3">
    <source>
        <dbReference type="Google" id="ProtNLM"/>
    </source>
</evidence>
<sequence>MAINVATVRGYVLEELLARLLQDNGYRLLVAEEQDPEALKDSGRVLLVRGRGTTHQVDVLGELDLPLPFSLPLRLFVEAKYRKERTGVETVRNAYGTIRDVNEHYGTRTPGAGRIPMRRYQYQYALFSASGFSKPAQEYALAQQISLIDLSNPDFSALLAVADEIARRIAELADEAGVVSLPLKQVRSALRHTLGTWPSNIDDADFPDLAGYLDGMHARRNERSVPTVAAVRRPDPEAVVSVAGRLMDSGTDAGTEESVPVRELPAEPLAGIVSELGETVLDNLVLGFPPAPFVLVLLVDNPAAFLTYVDNSGDTDIRVHLEYPRDHGTNRPTSRDWNIVPVDDLGFRLSFTLPAVLDDWMLNGNVPTWTLREAKATLLSSIAIVRGNRAVRLMYQPHRG</sequence>
<name>A0A7K0D134_9NOCA</name>
<dbReference type="RefSeq" id="WP_194289778.1">
    <property type="nucleotide sequence ID" value="NZ_WEGK01000003.1"/>
</dbReference>
<reference evidence="1 2" key="1">
    <citation type="submission" date="2019-10" db="EMBL/GenBank/DDBJ databases">
        <title>Nocardia macrotermitis sp. nov. and Nocardia aurantia sp. nov., isolated from the gut of fungus growing-termite Macrotermes natalensis.</title>
        <authorList>
            <person name="Benndorf R."/>
            <person name="Schwitalla J."/>
            <person name="Martin K."/>
            <person name="De Beer W."/>
            <person name="Kaster A.-K."/>
            <person name="Vollmers J."/>
            <person name="Poulsen M."/>
            <person name="Beemelmanns C."/>
        </authorList>
    </citation>
    <scope>NUCLEOTIDE SEQUENCE [LARGE SCALE GENOMIC DNA]</scope>
    <source>
        <strain evidence="1 2">RB20</strain>
    </source>
</reference>
<organism evidence="1 2">
    <name type="scientific">Nocardia macrotermitis</name>
    <dbReference type="NCBI Taxonomy" id="2585198"/>
    <lineage>
        <taxon>Bacteria</taxon>
        <taxon>Bacillati</taxon>
        <taxon>Actinomycetota</taxon>
        <taxon>Actinomycetes</taxon>
        <taxon>Mycobacteriales</taxon>
        <taxon>Nocardiaceae</taxon>
        <taxon>Nocardia</taxon>
    </lineage>
</organism>
<dbReference type="InterPro" id="IPR011335">
    <property type="entry name" value="Restrct_endonuc-II-like"/>
</dbReference>
<dbReference type="EMBL" id="WEGK01000003">
    <property type="protein sequence ID" value="MQY18942.1"/>
    <property type="molecule type" value="Genomic_DNA"/>
</dbReference>
<dbReference type="InterPro" id="IPR011856">
    <property type="entry name" value="tRNA_endonuc-like_dom_sf"/>
</dbReference>
<keyword evidence="2" id="KW-1185">Reference proteome</keyword>
<dbReference type="GO" id="GO:0003676">
    <property type="term" value="F:nucleic acid binding"/>
    <property type="evidence" value="ECO:0007669"/>
    <property type="project" value="InterPro"/>
</dbReference>
<comment type="caution">
    <text evidence="1">The sequence shown here is derived from an EMBL/GenBank/DDBJ whole genome shotgun (WGS) entry which is preliminary data.</text>
</comment>
<dbReference type="Gene3D" id="3.40.1350.10">
    <property type="match status" value="1"/>
</dbReference>
<dbReference type="SUPFAM" id="SSF52980">
    <property type="entry name" value="Restriction endonuclease-like"/>
    <property type="match status" value="1"/>
</dbReference>
<gene>
    <name evidence="1" type="ORF">NRB20_20260</name>
</gene>